<accession>A0A6A5W8Y7</accession>
<reference evidence="3" key="1">
    <citation type="journal article" date="2020" name="Stud. Mycol.">
        <title>101 Dothideomycetes genomes: a test case for predicting lifestyles and emergence of pathogens.</title>
        <authorList>
            <person name="Haridas S."/>
            <person name="Albert R."/>
            <person name="Binder M."/>
            <person name="Bloem J."/>
            <person name="Labutti K."/>
            <person name="Salamov A."/>
            <person name="Andreopoulos B."/>
            <person name="Baker S."/>
            <person name="Barry K."/>
            <person name="Bills G."/>
            <person name="Bluhm B."/>
            <person name="Cannon C."/>
            <person name="Castanera R."/>
            <person name="Culley D."/>
            <person name="Daum C."/>
            <person name="Ezra D."/>
            <person name="Gonzalez J."/>
            <person name="Henrissat B."/>
            <person name="Kuo A."/>
            <person name="Liang C."/>
            <person name="Lipzen A."/>
            <person name="Lutzoni F."/>
            <person name="Magnuson J."/>
            <person name="Mondo S."/>
            <person name="Nolan M."/>
            <person name="Ohm R."/>
            <person name="Pangilinan J."/>
            <person name="Park H.-J."/>
            <person name="Ramirez L."/>
            <person name="Alfaro M."/>
            <person name="Sun H."/>
            <person name="Tritt A."/>
            <person name="Yoshinaga Y."/>
            <person name="Zwiers L.-H."/>
            <person name="Turgeon B."/>
            <person name="Goodwin S."/>
            <person name="Spatafora J."/>
            <person name="Crous P."/>
            <person name="Grigoriev I."/>
        </authorList>
    </citation>
    <scope>NUCLEOTIDE SEQUENCE</scope>
    <source>
        <strain evidence="3">CBS 123094</strain>
    </source>
</reference>
<feature type="region of interest" description="Disordered" evidence="2">
    <location>
        <begin position="485"/>
        <end position="527"/>
    </location>
</feature>
<dbReference type="Proteomes" id="UP000799779">
    <property type="component" value="Unassembled WGS sequence"/>
</dbReference>
<name>A0A6A5W8Y7_9PLEO</name>
<sequence length="644" mass="70439">MGTPPHHISNVAPILPGSVPYNELRARYDALYAATRSEANWKEMYELLYSTTHKKDKEHHEQLERATTDQGNATARVKELEDEIARLRTQAEHWNSTSQQNAKKAEESHQAWIVAEEKRRALEAERADVKIGRQVQESQHLIHTDTIKHVQTMLRKFIDQHVPDASFPTDADAGTVELLDILGNFLQGVQNVSNATLPYNPVSETSQSFPPKANGSPSEAPDPPSEASTVSVHQGFLQKLLVTLFSTASCLRIAAIDAEHRERGKDITDPLDQFNQALESYNQVQERSQTYLGNDLSKILDTSPSGSLSEASSYDFDIELARMQSNLDSAKNLAWSSEPGIPHSTLQPITSILAEANNKLSQACSAVYKHQHSLGRQTETPHTRTYELGYPVLPSSVDDIGQQSQSPAVTSPDSSHPQPLPSSHSTHKDNPHTAAGPAHEPLQYANPYARSDDPPFVPPASTYNSPPNAPVPHASASLAQRLHQSGFSDYGRPTPAPGPHASASPPRRLHESGVSNHANTVRPLNPPVSLKGASKCRQCYQSFEGAAKRWWFQECGDLICGACLQYMKPGVKTCYRHSSATGLVQLNVRPCSRHNAAVVDTLWAFRGCNHAICGPCFTPNGLTDCPYCKIGSSIPPGQVDGLIG</sequence>
<keyword evidence="1" id="KW-0175">Coiled coil</keyword>
<evidence type="ECO:0000256" key="1">
    <source>
        <dbReference type="SAM" id="Coils"/>
    </source>
</evidence>
<protein>
    <recommendedName>
        <fullName evidence="5">RING-type domain-containing protein</fullName>
    </recommendedName>
</protein>
<feature type="region of interest" description="Disordered" evidence="2">
    <location>
        <begin position="198"/>
        <end position="229"/>
    </location>
</feature>
<feature type="compositionally biased region" description="Low complexity" evidence="2">
    <location>
        <begin position="411"/>
        <end position="424"/>
    </location>
</feature>
<evidence type="ECO:0000256" key="2">
    <source>
        <dbReference type="SAM" id="MobiDB-lite"/>
    </source>
</evidence>
<feature type="compositionally biased region" description="Polar residues" evidence="2">
    <location>
        <begin position="198"/>
        <end position="209"/>
    </location>
</feature>
<evidence type="ECO:0000313" key="4">
    <source>
        <dbReference type="Proteomes" id="UP000799779"/>
    </source>
</evidence>
<proteinExistence type="predicted"/>
<feature type="region of interest" description="Disordered" evidence="2">
    <location>
        <begin position="389"/>
        <end position="473"/>
    </location>
</feature>
<organism evidence="3 4">
    <name type="scientific">Amniculicola lignicola CBS 123094</name>
    <dbReference type="NCBI Taxonomy" id="1392246"/>
    <lineage>
        <taxon>Eukaryota</taxon>
        <taxon>Fungi</taxon>
        <taxon>Dikarya</taxon>
        <taxon>Ascomycota</taxon>
        <taxon>Pezizomycotina</taxon>
        <taxon>Dothideomycetes</taxon>
        <taxon>Pleosporomycetidae</taxon>
        <taxon>Pleosporales</taxon>
        <taxon>Amniculicolaceae</taxon>
        <taxon>Amniculicola</taxon>
    </lineage>
</organism>
<keyword evidence="4" id="KW-1185">Reference proteome</keyword>
<dbReference type="AlphaFoldDB" id="A0A6A5W8Y7"/>
<feature type="coiled-coil region" evidence="1">
    <location>
        <begin position="63"/>
        <end position="97"/>
    </location>
</feature>
<gene>
    <name evidence="3" type="ORF">P154DRAFT_578581</name>
</gene>
<dbReference type="EMBL" id="ML977609">
    <property type="protein sequence ID" value="KAF1997847.1"/>
    <property type="molecule type" value="Genomic_DNA"/>
</dbReference>
<evidence type="ECO:0000313" key="3">
    <source>
        <dbReference type="EMBL" id="KAF1997847.1"/>
    </source>
</evidence>
<evidence type="ECO:0008006" key="5">
    <source>
        <dbReference type="Google" id="ProtNLM"/>
    </source>
</evidence>